<proteinExistence type="predicted"/>
<dbReference type="GO" id="GO:0006396">
    <property type="term" value="P:RNA processing"/>
    <property type="evidence" value="ECO:0007669"/>
    <property type="project" value="InterPro"/>
</dbReference>
<keyword evidence="4" id="KW-1185">Reference proteome</keyword>
<dbReference type="Gene3D" id="3.65.10.20">
    <property type="entry name" value="RNA 3'-terminal phosphate cyclase domain"/>
    <property type="match status" value="2"/>
</dbReference>
<dbReference type="HOGENOM" id="CLU_027882_3_0_1"/>
<reference evidence="4" key="1">
    <citation type="journal article" date="2012" name="MBio">
        <title>Comparative genome analysis of Trichophyton rubrum and related dermatophytes reveals candidate genes involved in infection.</title>
        <authorList>
            <person name="Martinez D.A."/>
            <person name="Oliver B.G."/>
            <person name="Graeser Y."/>
            <person name="Goldberg J.M."/>
            <person name="Li W."/>
            <person name="Martinez-Rossi N.M."/>
            <person name="Monod M."/>
            <person name="Shelest E."/>
            <person name="Barton R.C."/>
            <person name="Birch E."/>
            <person name="Brakhage A.A."/>
            <person name="Chen Z."/>
            <person name="Gurr S.J."/>
            <person name="Heiman D."/>
            <person name="Heitman J."/>
            <person name="Kosti I."/>
            <person name="Rossi A."/>
            <person name="Saif S."/>
            <person name="Samalova M."/>
            <person name="Saunders C.W."/>
            <person name="Shea T."/>
            <person name="Summerbell R.C."/>
            <person name="Xu J."/>
            <person name="Young S."/>
            <person name="Zeng Q."/>
            <person name="Birren B.W."/>
            <person name="Cuomo C.A."/>
            <person name="White T.C."/>
        </authorList>
    </citation>
    <scope>NUCLEOTIDE SEQUENCE [LARGE SCALE GENOMIC DNA]</scope>
    <source>
        <strain evidence="4">ATCC MYA-4605 / CBS 113480</strain>
    </source>
</reference>
<dbReference type="InterPro" id="IPR000228">
    <property type="entry name" value="RNA3'_term_phos_cyc"/>
</dbReference>
<dbReference type="AlphaFoldDB" id="C5FW96"/>
<dbReference type="SUPFAM" id="SSF55205">
    <property type="entry name" value="EPT/RTPC-like"/>
    <property type="match status" value="1"/>
</dbReference>
<dbReference type="GO" id="GO:0003963">
    <property type="term" value="F:RNA-3'-phosphate cyclase activity"/>
    <property type="evidence" value="ECO:0007669"/>
    <property type="project" value="TreeGrafter"/>
</dbReference>
<evidence type="ECO:0000256" key="1">
    <source>
        <dbReference type="SAM" id="MobiDB-lite"/>
    </source>
</evidence>
<gene>
    <name evidence="3" type="ORF">MCYG_06999</name>
</gene>
<dbReference type="OMA" id="QTARWVC"/>
<dbReference type="InterPro" id="IPR023797">
    <property type="entry name" value="RNA3'_phos_cyclase_dom"/>
</dbReference>
<dbReference type="eggNOG" id="KOG3980">
    <property type="taxonomic scope" value="Eukaryota"/>
</dbReference>
<dbReference type="OrthoDB" id="25029at2759"/>
<dbReference type="GeneID" id="9228261"/>
<evidence type="ECO:0000313" key="3">
    <source>
        <dbReference type="EMBL" id="EEQ34180.1"/>
    </source>
</evidence>
<feature type="compositionally biased region" description="Basic and acidic residues" evidence="1">
    <location>
        <begin position="454"/>
        <end position="467"/>
    </location>
</feature>
<dbReference type="InterPro" id="IPR013792">
    <property type="entry name" value="RNA3'P_cycl/enolpyr_Trfase_a/b"/>
</dbReference>
<evidence type="ECO:0000313" key="4">
    <source>
        <dbReference type="Proteomes" id="UP000002035"/>
    </source>
</evidence>
<name>C5FW96_ARTOC</name>
<dbReference type="EMBL" id="DS995706">
    <property type="protein sequence ID" value="EEQ34180.1"/>
    <property type="molecule type" value="Genomic_DNA"/>
</dbReference>
<dbReference type="InterPro" id="IPR037136">
    <property type="entry name" value="RNA3'_phos_cyclase_dom_sf"/>
</dbReference>
<sequence length="614" mass="66854">MIHLDGSTLEGGGQLVRIAVAISALTGQPLHISHIRANRSGSKGLKASHCAAIRFLLDVCGGTAAGNQVGRHEITIYPRGQQTGDGSQNERDSDVIETAVSLQQLSLGLMHYPPRVTVKPEYDIRLSTPGSVFLIFQALYPYLLFADVCTSTIEPTGASGTTREPQKEILLNITGGTHVSFSPSYDYMSQVLIPNFAKLGLPPLSLKLKKRGWASGQWAELGTVSFVISPLSANGVAESDALSPSHSGGGAQVETTPVIFPSIELETFDKGFITQIDVTVLAPDTLAQKLLKELSAKSAKGRNRDKKLQKKAVSCHDAFGDRNPYGDQNDSEEGDKHINAGGESFMGDACNMKQGPPQTARDFVMLQTIRALSRELARRAGEQSVAARLGIDAEDDRMQSNIVGDVVINLHASEATSHYSQTYILLVAHTSTGFRLGRDALYSSFHNRPSKRNGKQEKTGKGPKSGEETDNILLRMKGMIGQCVTDLMDEFESHPGDQGEDRRKILPKKAVDVYMRDQLVVFEALGRLTHSRPHLSTDGERDEEGVSLHTRTARWSCGNEALIHRSMVSGCWLNGLRGAVGDINKILSTIESSGIRSALQWMFIRLLLRRTLKG</sequence>
<dbReference type="PANTHER" id="PTHR11096">
    <property type="entry name" value="RNA 3' TERMINAL PHOSPHATE CYCLASE"/>
    <property type="match status" value="1"/>
</dbReference>
<feature type="region of interest" description="Disordered" evidence="1">
    <location>
        <begin position="317"/>
        <end position="349"/>
    </location>
</feature>
<feature type="domain" description="RNA 3'-terminal phosphate cyclase" evidence="2">
    <location>
        <begin position="9"/>
        <end position="555"/>
    </location>
</feature>
<dbReference type="RefSeq" id="XP_002845035.1">
    <property type="nucleotide sequence ID" value="XM_002844989.1"/>
</dbReference>
<dbReference type="PANTHER" id="PTHR11096:SF0">
    <property type="entry name" value="RNA 3'-TERMINAL PHOSPHATE CYCLASE"/>
    <property type="match status" value="1"/>
</dbReference>
<dbReference type="GO" id="GO:0005634">
    <property type="term" value="C:nucleus"/>
    <property type="evidence" value="ECO:0007669"/>
    <property type="project" value="TreeGrafter"/>
</dbReference>
<protein>
    <submittedName>
        <fullName evidence="3">RNA-3'-phosphate cyclase</fullName>
    </submittedName>
</protein>
<organism evidence="3 4">
    <name type="scientific">Arthroderma otae (strain ATCC MYA-4605 / CBS 113480)</name>
    <name type="common">Microsporum canis</name>
    <dbReference type="NCBI Taxonomy" id="554155"/>
    <lineage>
        <taxon>Eukaryota</taxon>
        <taxon>Fungi</taxon>
        <taxon>Dikarya</taxon>
        <taxon>Ascomycota</taxon>
        <taxon>Pezizomycotina</taxon>
        <taxon>Eurotiomycetes</taxon>
        <taxon>Eurotiomycetidae</taxon>
        <taxon>Onygenales</taxon>
        <taxon>Arthrodermataceae</taxon>
        <taxon>Microsporum</taxon>
    </lineage>
</organism>
<accession>C5FW96</accession>
<dbReference type="Pfam" id="PF01137">
    <property type="entry name" value="RTC"/>
    <property type="match status" value="1"/>
</dbReference>
<feature type="region of interest" description="Disordered" evidence="1">
    <location>
        <begin position="445"/>
        <end position="469"/>
    </location>
</feature>
<dbReference type="Proteomes" id="UP000002035">
    <property type="component" value="Unassembled WGS sequence"/>
</dbReference>
<dbReference type="VEuPathDB" id="FungiDB:MCYG_06999"/>
<evidence type="ECO:0000259" key="2">
    <source>
        <dbReference type="Pfam" id="PF01137"/>
    </source>
</evidence>
<dbReference type="STRING" id="554155.C5FW96"/>